<organism evidence="2 3">
    <name type="scientific">Popillia japonica</name>
    <name type="common">Japanese beetle</name>
    <dbReference type="NCBI Taxonomy" id="7064"/>
    <lineage>
        <taxon>Eukaryota</taxon>
        <taxon>Metazoa</taxon>
        <taxon>Ecdysozoa</taxon>
        <taxon>Arthropoda</taxon>
        <taxon>Hexapoda</taxon>
        <taxon>Insecta</taxon>
        <taxon>Pterygota</taxon>
        <taxon>Neoptera</taxon>
        <taxon>Endopterygota</taxon>
        <taxon>Coleoptera</taxon>
        <taxon>Polyphaga</taxon>
        <taxon>Scarabaeiformia</taxon>
        <taxon>Scarabaeidae</taxon>
        <taxon>Rutelinae</taxon>
        <taxon>Popillia</taxon>
    </lineage>
</organism>
<dbReference type="AlphaFoldDB" id="A0AAW1LVE8"/>
<evidence type="ECO:0000313" key="2">
    <source>
        <dbReference type="EMBL" id="KAK9737877.1"/>
    </source>
</evidence>
<evidence type="ECO:0000256" key="1">
    <source>
        <dbReference type="SAM" id="MobiDB-lite"/>
    </source>
</evidence>
<feature type="compositionally biased region" description="Low complexity" evidence="1">
    <location>
        <begin position="35"/>
        <end position="45"/>
    </location>
</feature>
<reference evidence="2 3" key="1">
    <citation type="journal article" date="2024" name="BMC Genomics">
        <title>De novo assembly and annotation of Popillia japonica's genome with initial clues to its potential as an invasive pest.</title>
        <authorList>
            <person name="Cucini C."/>
            <person name="Boschi S."/>
            <person name="Funari R."/>
            <person name="Cardaioli E."/>
            <person name="Iannotti N."/>
            <person name="Marturano G."/>
            <person name="Paoli F."/>
            <person name="Bruttini M."/>
            <person name="Carapelli A."/>
            <person name="Frati F."/>
            <person name="Nardi F."/>
        </authorList>
    </citation>
    <scope>NUCLEOTIDE SEQUENCE [LARGE SCALE GENOMIC DNA]</scope>
    <source>
        <strain evidence="2">DMR45628</strain>
    </source>
</reference>
<comment type="caution">
    <text evidence="2">The sequence shown here is derived from an EMBL/GenBank/DDBJ whole genome shotgun (WGS) entry which is preliminary data.</text>
</comment>
<feature type="region of interest" description="Disordered" evidence="1">
    <location>
        <begin position="1"/>
        <end position="59"/>
    </location>
</feature>
<protein>
    <recommendedName>
        <fullName evidence="4">Shootin-1</fullName>
    </recommendedName>
</protein>
<evidence type="ECO:0000313" key="3">
    <source>
        <dbReference type="Proteomes" id="UP001458880"/>
    </source>
</evidence>
<dbReference type="EMBL" id="JASPKY010000094">
    <property type="protein sequence ID" value="KAK9737877.1"/>
    <property type="molecule type" value="Genomic_DNA"/>
</dbReference>
<sequence>MPALPPPPPPLPSQNLAPPTAPLRTKKLRQSIQESGDCSSICSDGDNGGKKQPVGGVNDDIINQIKSGMFTLRKRKNEVKKERETPKVVNEMLNILGSLRRTSKSKISLSTKFSDVQL</sequence>
<feature type="compositionally biased region" description="Pro residues" evidence="1">
    <location>
        <begin position="1"/>
        <end position="12"/>
    </location>
</feature>
<gene>
    <name evidence="2" type="ORF">QE152_g10382</name>
</gene>
<name>A0AAW1LVE8_POPJA</name>
<accession>A0AAW1LVE8</accession>
<evidence type="ECO:0008006" key="4">
    <source>
        <dbReference type="Google" id="ProtNLM"/>
    </source>
</evidence>
<dbReference type="Proteomes" id="UP001458880">
    <property type="component" value="Unassembled WGS sequence"/>
</dbReference>
<proteinExistence type="predicted"/>
<keyword evidence="3" id="KW-1185">Reference proteome</keyword>